<comment type="similarity">
    <text evidence="1">Belongs to the SfsA family.</text>
</comment>
<dbReference type="PANTHER" id="PTHR30545">
    <property type="entry name" value="SUGAR FERMENTATION STIMULATION PROTEIN A"/>
    <property type="match status" value="1"/>
</dbReference>
<sequence length="234" mass="25626">MLLPEKRLAGTLLRRYKRFLAEVRLDDGAELTVHCPNSGAMLGCSEPGSRVIISCADNPARKYAWTLEMVRGPVCWIGVHTGRTNQVVHEGLERGLIDAFGRISSIRREVTLGRHVRLDFLLHTGTGRVYLEVKQCSLAEDGIGLFPDAVTARGAKHMRELAALAAGGEQAAVLFCVPRTDVQLCSVARRIDPGYAQAVEQAMAAGVRFLAWQAEVRPEAVGMTRQIPFHLNIG</sequence>
<dbReference type="KEGG" id="deo:CAY53_12090"/>
<reference evidence="4 5" key="1">
    <citation type="journal article" date="2018" name="MBio">
        <title>Insights into the evolution of host association through the isolation and characterization of a novel human periodontal pathobiont, Desulfobulbus oralis.</title>
        <authorList>
            <person name="Cross K.L."/>
            <person name="Chirania P."/>
            <person name="Xiong W."/>
            <person name="Beall C.J."/>
            <person name="Elkins J.G."/>
            <person name="Giannone R.J."/>
            <person name="Griffen A.L."/>
            <person name="Guss A.M."/>
            <person name="Hettich R.L."/>
            <person name="Joshi S.S."/>
            <person name="Mokrzan E.M."/>
            <person name="Martin R.K."/>
            <person name="Zhulin I.B."/>
            <person name="Leys E.J."/>
            <person name="Podar M."/>
        </authorList>
    </citation>
    <scope>NUCLEOTIDE SEQUENCE [LARGE SCALE GENOMIC DNA]</scope>
    <source>
        <strain evidence="4 5">ORNL</strain>
    </source>
</reference>
<dbReference type="CDD" id="cd22359">
    <property type="entry name" value="SfsA-like_bacterial"/>
    <property type="match status" value="1"/>
</dbReference>
<evidence type="ECO:0000259" key="2">
    <source>
        <dbReference type="Pfam" id="PF03749"/>
    </source>
</evidence>
<feature type="domain" description="Sugar fermentation stimulation protein C-terminal" evidence="2">
    <location>
        <begin position="83"/>
        <end position="219"/>
    </location>
</feature>
<evidence type="ECO:0000313" key="5">
    <source>
        <dbReference type="Proteomes" id="UP000239867"/>
    </source>
</evidence>
<dbReference type="RefSeq" id="WP_104937331.1">
    <property type="nucleotide sequence ID" value="NZ_CP021255.1"/>
</dbReference>
<organism evidence="4 5">
    <name type="scientific">Desulfobulbus oralis</name>
    <dbReference type="NCBI Taxonomy" id="1986146"/>
    <lineage>
        <taxon>Bacteria</taxon>
        <taxon>Pseudomonadati</taxon>
        <taxon>Thermodesulfobacteriota</taxon>
        <taxon>Desulfobulbia</taxon>
        <taxon>Desulfobulbales</taxon>
        <taxon>Desulfobulbaceae</taxon>
        <taxon>Desulfobulbus</taxon>
    </lineage>
</organism>
<dbReference type="Pfam" id="PF03749">
    <property type="entry name" value="SfsA"/>
    <property type="match status" value="1"/>
</dbReference>
<gene>
    <name evidence="1" type="primary">sfsA</name>
    <name evidence="4" type="ORF">CAY53_12090</name>
</gene>
<dbReference type="InterPro" id="IPR005224">
    <property type="entry name" value="SfsA"/>
</dbReference>
<dbReference type="OrthoDB" id="9802365at2"/>
<dbReference type="NCBIfam" id="TIGR00230">
    <property type="entry name" value="sfsA"/>
    <property type="match status" value="1"/>
</dbReference>
<dbReference type="InterPro" id="IPR041465">
    <property type="entry name" value="SfsA_N"/>
</dbReference>
<dbReference type="GO" id="GO:0003677">
    <property type="term" value="F:DNA binding"/>
    <property type="evidence" value="ECO:0007669"/>
    <property type="project" value="InterPro"/>
</dbReference>
<dbReference type="InterPro" id="IPR040452">
    <property type="entry name" value="SfsA_C"/>
</dbReference>
<dbReference type="Gene3D" id="3.40.1350.60">
    <property type="match status" value="1"/>
</dbReference>
<evidence type="ECO:0000256" key="1">
    <source>
        <dbReference type="HAMAP-Rule" id="MF_00095"/>
    </source>
</evidence>
<dbReference type="Proteomes" id="UP000239867">
    <property type="component" value="Chromosome"/>
</dbReference>
<proteinExistence type="inferred from homology"/>
<dbReference type="EMBL" id="CP021255">
    <property type="protein sequence ID" value="AVD72127.1"/>
    <property type="molecule type" value="Genomic_DNA"/>
</dbReference>
<dbReference type="Pfam" id="PF17746">
    <property type="entry name" value="SfsA_N"/>
    <property type="match status" value="1"/>
</dbReference>
<accession>A0A2L1GR67</accession>
<evidence type="ECO:0000313" key="4">
    <source>
        <dbReference type="EMBL" id="AVD72127.1"/>
    </source>
</evidence>
<evidence type="ECO:0000259" key="3">
    <source>
        <dbReference type="Pfam" id="PF17746"/>
    </source>
</evidence>
<dbReference type="PANTHER" id="PTHR30545:SF2">
    <property type="entry name" value="SUGAR FERMENTATION STIMULATION PROTEIN A"/>
    <property type="match status" value="1"/>
</dbReference>
<dbReference type="Gene3D" id="2.40.50.580">
    <property type="match status" value="1"/>
</dbReference>
<dbReference type="HAMAP" id="MF_00095">
    <property type="entry name" value="SfsA"/>
    <property type="match status" value="1"/>
</dbReference>
<feature type="domain" description="SfsA N-terminal OB" evidence="3">
    <location>
        <begin position="13"/>
        <end position="79"/>
    </location>
</feature>
<keyword evidence="5" id="KW-1185">Reference proteome</keyword>
<dbReference type="AlphaFoldDB" id="A0A2L1GR67"/>
<name>A0A2L1GR67_9BACT</name>
<protein>
    <recommendedName>
        <fullName evidence="1">Sugar fermentation stimulation protein homolog</fullName>
    </recommendedName>
</protein>